<dbReference type="RefSeq" id="WP_236117446.1">
    <property type="nucleotide sequence ID" value="NZ_JAKGSI010000001.1"/>
</dbReference>
<evidence type="ECO:0000313" key="2">
    <source>
        <dbReference type="Proteomes" id="UP001139336"/>
    </source>
</evidence>
<gene>
    <name evidence="1" type="ORF">L1O03_00320</name>
</gene>
<keyword evidence="2" id="KW-1185">Reference proteome</keyword>
<organism evidence="1 2">
    <name type="scientific">Corynebacterium uropygiale</name>
    <dbReference type="NCBI Taxonomy" id="1775911"/>
    <lineage>
        <taxon>Bacteria</taxon>
        <taxon>Bacillati</taxon>
        <taxon>Actinomycetota</taxon>
        <taxon>Actinomycetes</taxon>
        <taxon>Mycobacteriales</taxon>
        <taxon>Corynebacteriaceae</taxon>
        <taxon>Corynebacterium</taxon>
    </lineage>
</organism>
<name>A0A9X1U6E6_9CORY</name>
<reference evidence="1" key="1">
    <citation type="submission" date="2022-01" db="EMBL/GenBank/DDBJ databases">
        <title>Corynebacterium sp. nov isolated from isolated from the feces of the greater white-fronted geese (Anser albifrons) at Poyang Lake, PR China.</title>
        <authorList>
            <person name="Liu Q."/>
        </authorList>
    </citation>
    <scope>NUCLEOTIDE SEQUENCE</scope>
    <source>
        <strain evidence="1">JCM 32435</strain>
    </source>
</reference>
<accession>A0A9X1U6E6</accession>
<dbReference type="AlphaFoldDB" id="A0A9X1U6E6"/>
<comment type="caution">
    <text evidence="1">The sequence shown here is derived from an EMBL/GenBank/DDBJ whole genome shotgun (WGS) entry which is preliminary data.</text>
</comment>
<evidence type="ECO:0000313" key="1">
    <source>
        <dbReference type="EMBL" id="MCF4005632.1"/>
    </source>
</evidence>
<sequence length="49" mass="4887">MIESSHTIVNSGLQGLGGIFKAVVESITSVGGSLGEAIQNLVNAVFGAL</sequence>
<dbReference type="Proteomes" id="UP001139336">
    <property type="component" value="Unassembled WGS sequence"/>
</dbReference>
<protein>
    <submittedName>
        <fullName evidence="1">Uncharacterized protein</fullName>
    </submittedName>
</protein>
<dbReference type="EMBL" id="JAKGSI010000001">
    <property type="protein sequence ID" value="MCF4005632.1"/>
    <property type="molecule type" value="Genomic_DNA"/>
</dbReference>
<proteinExistence type="predicted"/>